<dbReference type="EMBL" id="JABEXW010001086">
    <property type="protein sequence ID" value="KAF4947791.1"/>
    <property type="molecule type" value="Genomic_DNA"/>
</dbReference>
<comment type="caution">
    <text evidence="2">The sequence shown here is derived from an EMBL/GenBank/DDBJ whole genome shotgun (WGS) entry which is preliminary data.</text>
</comment>
<evidence type="ECO:0000313" key="2">
    <source>
        <dbReference type="EMBL" id="KAF4947791.1"/>
    </source>
</evidence>
<accession>A0A8H4WRX8</accession>
<evidence type="ECO:0000313" key="3">
    <source>
        <dbReference type="Proteomes" id="UP000622797"/>
    </source>
</evidence>
<evidence type="ECO:0000256" key="1">
    <source>
        <dbReference type="SAM" id="Coils"/>
    </source>
</evidence>
<feature type="coiled-coil region" evidence="1">
    <location>
        <begin position="474"/>
        <end position="550"/>
    </location>
</feature>
<dbReference type="OrthoDB" id="10673854at2759"/>
<organism evidence="2 3">
    <name type="scientific">Fusarium sarcochroum</name>
    <dbReference type="NCBI Taxonomy" id="1208366"/>
    <lineage>
        <taxon>Eukaryota</taxon>
        <taxon>Fungi</taxon>
        <taxon>Dikarya</taxon>
        <taxon>Ascomycota</taxon>
        <taxon>Pezizomycotina</taxon>
        <taxon>Sordariomycetes</taxon>
        <taxon>Hypocreomycetidae</taxon>
        <taxon>Hypocreales</taxon>
        <taxon>Nectriaceae</taxon>
        <taxon>Fusarium</taxon>
        <taxon>Fusarium lateritium species complex</taxon>
    </lineage>
</organism>
<keyword evidence="3" id="KW-1185">Reference proteome</keyword>
<proteinExistence type="predicted"/>
<gene>
    <name evidence="2" type="ORF">FSARC_13886</name>
</gene>
<sequence length="665" mass="74534">MDSSKKQHDALEKMLERMAKGETDPQVLAAMARTAKTVLSDLQNSIQGADKAKSDYNNRMKQLGPNLVDMKKKIDKISQDVGPINETLGFTEESLSADAQQAADEIKEKLREIPTQKYVDQLTTKTIQRLENSFSESLDERASEIPTLEAIRNAVSHRIEGKADELVERLGEKEESLVSDMNKGFAAVERATKDTQESVDELGMLLDEQCLLTAELRDRSTELIHQANSVENAIGAASRQSDANWNQFGQAFQAHSGAAATSDDVEKARDVLLMRVDGLPKIDQAQMGRIEATADASRDRLDGLGRDLSELPTRQECEDMLKRVSDVNRDEVVANVNWGIAQGRRESVDMTINALTRAHEKLAREGKAALQTTARNMTQYFQARTQELVEDKDQALGRLRAEYEEKLNAKDREIYLLEDSLSNARRVITTKDDVIAGLDGTRLQLVERLQQQKTSARVTELELRRQLGNEHGSLRTAEGLVKRLQTELRAREAEVERQTIEKDAALTDANLVRENVDDLKAEAETLSSRIQTLEQDEQEHLERISKLSRQQGLLGRETNEISGVFFNLAIQLEELVTKPIASVEGDVFVNHIAAQLLEPGSVSRLKAFVSEVKDTQLHCFVDVCQLNDPQPLAGKVCHRHDDKCSKIRVDCTRGLESKRVIYFKP</sequence>
<reference evidence="2" key="2">
    <citation type="submission" date="2020-05" db="EMBL/GenBank/DDBJ databases">
        <authorList>
            <person name="Kim H.-S."/>
            <person name="Proctor R.H."/>
            <person name="Brown D.W."/>
        </authorList>
    </citation>
    <scope>NUCLEOTIDE SEQUENCE</scope>
    <source>
        <strain evidence="2">NRRL 20472</strain>
    </source>
</reference>
<dbReference type="AlphaFoldDB" id="A0A8H4WRX8"/>
<reference evidence="2" key="1">
    <citation type="journal article" date="2020" name="BMC Genomics">
        <title>Correction to: Identification and distribution of gene clusters required for synthesis of sphingolipid metabolism inhibitors in diverse species of the filamentous fungus Fusarium.</title>
        <authorList>
            <person name="Kim H.S."/>
            <person name="Lohmar J.M."/>
            <person name="Busman M."/>
            <person name="Brown D.W."/>
            <person name="Naumann T.A."/>
            <person name="Divon H.H."/>
            <person name="Lysoe E."/>
            <person name="Uhlig S."/>
            <person name="Proctor R.H."/>
        </authorList>
    </citation>
    <scope>NUCLEOTIDE SEQUENCE</scope>
    <source>
        <strain evidence="2">NRRL 20472</strain>
    </source>
</reference>
<name>A0A8H4WRX8_9HYPO</name>
<protein>
    <submittedName>
        <fullName evidence="2">Uncharacterized protein</fullName>
    </submittedName>
</protein>
<dbReference type="Proteomes" id="UP000622797">
    <property type="component" value="Unassembled WGS sequence"/>
</dbReference>
<keyword evidence="1" id="KW-0175">Coiled coil</keyword>